<protein>
    <submittedName>
        <fullName evidence="2">Uncharacterized protein</fullName>
    </submittedName>
</protein>
<proteinExistence type="predicted"/>
<evidence type="ECO:0000313" key="3">
    <source>
        <dbReference type="Proteomes" id="UP000286931"/>
    </source>
</evidence>
<dbReference type="Proteomes" id="UP000286931">
    <property type="component" value="Unassembled WGS sequence"/>
</dbReference>
<dbReference type="AlphaFoldDB" id="A0A401Z194"/>
<sequence length="167" mass="19205">MLPPRLLWRDPRPIPRLDNQDVVIEVVRDPSFHEPFETDDCGWFVRVCLTHDRAYDRGRCGEGEHLLASVCSEHGAENLEVHPLMHRFPTGFTPTLTPDQYAELEDDLYPEGRPPPAGRDTDTTTGRTEEWTATWHRAANTPRPTRGPGREPSGERVRLSTERDVRW</sequence>
<accession>A0A401Z194</accession>
<feature type="compositionally biased region" description="Low complexity" evidence="1">
    <location>
        <begin position="131"/>
        <end position="147"/>
    </location>
</feature>
<dbReference type="RefSeq" id="WP_174861513.1">
    <property type="nucleotide sequence ID" value="NZ_BIFH01000041.1"/>
</dbReference>
<dbReference type="EMBL" id="BIFH01000041">
    <property type="protein sequence ID" value="GCE00624.1"/>
    <property type="molecule type" value="Genomic_DNA"/>
</dbReference>
<feature type="region of interest" description="Disordered" evidence="1">
    <location>
        <begin position="106"/>
        <end position="167"/>
    </location>
</feature>
<comment type="caution">
    <text evidence="2">The sequence shown here is derived from an EMBL/GenBank/DDBJ whole genome shotgun (WGS) entry which is preliminary data.</text>
</comment>
<name>A0A401Z194_9ACTN</name>
<keyword evidence="3" id="KW-1185">Reference proteome</keyword>
<feature type="compositionally biased region" description="Basic and acidic residues" evidence="1">
    <location>
        <begin position="148"/>
        <end position="167"/>
    </location>
</feature>
<feature type="compositionally biased region" description="Basic and acidic residues" evidence="1">
    <location>
        <begin position="119"/>
        <end position="130"/>
    </location>
</feature>
<evidence type="ECO:0000313" key="2">
    <source>
        <dbReference type="EMBL" id="GCE00624.1"/>
    </source>
</evidence>
<gene>
    <name evidence="2" type="ORF">EHYA_08350</name>
</gene>
<evidence type="ECO:0000256" key="1">
    <source>
        <dbReference type="SAM" id="MobiDB-lite"/>
    </source>
</evidence>
<organism evidence="2 3">
    <name type="scientific">Embleya hyalina</name>
    <dbReference type="NCBI Taxonomy" id="516124"/>
    <lineage>
        <taxon>Bacteria</taxon>
        <taxon>Bacillati</taxon>
        <taxon>Actinomycetota</taxon>
        <taxon>Actinomycetes</taxon>
        <taxon>Kitasatosporales</taxon>
        <taxon>Streptomycetaceae</taxon>
        <taxon>Embleya</taxon>
    </lineage>
</organism>
<reference evidence="2 3" key="1">
    <citation type="submission" date="2018-12" db="EMBL/GenBank/DDBJ databases">
        <title>Draft genome sequence of Embleya hyalina NBRC 13850T.</title>
        <authorList>
            <person name="Komaki H."/>
            <person name="Hosoyama A."/>
            <person name="Kimura A."/>
            <person name="Ichikawa N."/>
            <person name="Tamura T."/>
        </authorList>
    </citation>
    <scope>NUCLEOTIDE SEQUENCE [LARGE SCALE GENOMIC DNA]</scope>
    <source>
        <strain evidence="2 3">NBRC 13850</strain>
    </source>
</reference>